<evidence type="ECO:0000313" key="2">
    <source>
        <dbReference type="Proteomes" id="UP000799755"/>
    </source>
</evidence>
<protein>
    <submittedName>
        <fullName evidence="1">Uncharacterized protein</fullName>
    </submittedName>
</protein>
<organism evidence="1 2">
    <name type="scientific">Lindgomyces ingoldianus</name>
    <dbReference type="NCBI Taxonomy" id="673940"/>
    <lineage>
        <taxon>Eukaryota</taxon>
        <taxon>Fungi</taxon>
        <taxon>Dikarya</taxon>
        <taxon>Ascomycota</taxon>
        <taxon>Pezizomycotina</taxon>
        <taxon>Dothideomycetes</taxon>
        <taxon>Pleosporomycetidae</taxon>
        <taxon>Pleosporales</taxon>
        <taxon>Lindgomycetaceae</taxon>
        <taxon>Lindgomyces</taxon>
    </lineage>
</organism>
<proteinExistence type="predicted"/>
<dbReference type="Proteomes" id="UP000799755">
    <property type="component" value="Unassembled WGS sequence"/>
</dbReference>
<sequence>MVRIHKFPTTYTTDAYFVVIVVLRTSGHIRMVMAQLAQRTWANYSPSKRLRSDESRMSFLSDDKVKFRKVQARNLHPTTPNHTFSKFLPDRTSSGQRINGPPNNASNKLRSGREALKTDRKIVSMARAMLGLRRLWRDTVGRIPRFSNASQRATARFENNKLPSYTSEPITAIGGSNEVVLANVILRICSWSG</sequence>
<name>A0ACB6QU42_9PLEO</name>
<evidence type="ECO:0000313" key="1">
    <source>
        <dbReference type="EMBL" id="KAF2469686.1"/>
    </source>
</evidence>
<accession>A0ACB6QU42</accession>
<comment type="caution">
    <text evidence="1">The sequence shown here is derived from an EMBL/GenBank/DDBJ whole genome shotgun (WGS) entry which is preliminary data.</text>
</comment>
<dbReference type="EMBL" id="MU003511">
    <property type="protein sequence ID" value="KAF2469686.1"/>
    <property type="molecule type" value="Genomic_DNA"/>
</dbReference>
<keyword evidence="2" id="KW-1185">Reference proteome</keyword>
<gene>
    <name evidence="1" type="ORF">BDR25DRAFT_343654</name>
</gene>
<reference evidence="1" key="1">
    <citation type="journal article" date="2020" name="Stud. Mycol.">
        <title>101 Dothideomycetes genomes: a test case for predicting lifestyles and emergence of pathogens.</title>
        <authorList>
            <person name="Haridas S."/>
            <person name="Albert R."/>
            <person name="Binder M."/>
            <person name="Bloem J."/>
            <person name="Labutti K."/>
            <person name="Salamov A."/>
            <person name="Andreopoulos B."/>
            <person name="Baker S."/>
            <person name="Barry K."/>
            <person name="Bills G."/>
            <person name="Bluhm B."/>
            <person name="Cannon C."/>
            <person name="Castanera R."/>
            <person name="Culley D."/>
            <person name="Daum C."/>
            <person name="Ezra D."/>
            <person name="Gonzalez J."/>
            <person name="Henrissat B."/>
            <person name="Kuo A."/>
            <person name="Liang C."/>
            <person name="Lipzen A."/>
            <person name="Lutzoni F."/>
            <person name="Magnuson J."/>
            <person name="Mondo S."/>
            <person name="Nolan M."/>
            <person name="Ohm R."/>
            <person name="Pangilinan J."/>
            <person name="Park H.-J."/>
            <person name="Ramirez L."/>
            <person name="Alfaro M."/>
            <person name="Sun H."/>
            <person name="Tritt A."/>
            <person name="Yoshinaga Y."/>
            <person name="Zwiers L.-H."/>
            <person name="Turgeon B."/>
            <person name="Goodwin S."/>
            <person name="Spatafora J."/>
            <person name="Crous P."/>
            <person name="Grigoriev I."/>
        </authorList>
    </citation>
    <scope>NUCLEOTIDE SEQUENCE</scope>
    <source>
        <strain evidence="1">ATCC 200398</strain>
    </source>
</reference>